<dbReference type="PANTHER" id="PTHR43490:SF116">
    <property type="entry name" value="SHORT-CHAIN DEHYDROGENASE_REDUCTASE"/>
    <property type="match status" value="1"/>
</dbReference>
<accession>A0ABQ5FXS3</accession>
<evidence type="ECO:0000256" key="2">
    <source>
        <dbReference type="ARBA" id="ARBA00022857"/>
    </source>
</evidence>
<dbReference type="SUPFAM" id="SSF51735">
    <property type="entry name" value="NAD(P)-binding Rossmann-fold domains"/>
    <property type="match status" value="1"/>
</dbReference>
<keyword evidence="3" id="KW-0560">Oxidoreductase</keyword>
<evidence type="ECO:0000313" key="5">
    <source>
        <dbReference type="EMBL" id="GJT68181.1"/>
    </source>
</evidence>
<reference evidence="5" key="2">
    <citation type="submission" date="2022-01" db="EMBL/GenBank/DDBJ databases">
        <authorList>
            <person name="Yamashiro T."/>
            <person name="Shiraishi A."/>
            <person name="Satake H."/>
            <person name="Nakayama K."/>
        </authorList>
    </citation>
    <scope>NUCLEOTIDE SEQUENCE</scope>
</reference>
<dbReference type="Pfam" id="PF07714">
    <property type="entry name" value="PK_Tyr_Ser-Thr"/>
    <property type="match status" value="1"/>
</dbReference>
<reference evidence="5" key="1">
    <citation type="journal article" date="2022" name="Int. J. Mol. Sci.">
        <title>Draft Genome of Tanacetum Coccineum: Genomic Comparison of Closely Related Tanacetum-Family Plants.</title>
        <authorList>
            <person name="Yamashiro T."/>
            <person name="Shiraishi A."/>
            <person name="Nakayama K."/>
            <person name="Satake H."/>
        </authorList>
    </citation>
    <scope>NUCLEOTIDE SEQUENCE</scope>
</reference>
<protein>
    <submittedName>
        <fullName evidence="5">Protein STRUBBELIG-receptor family 2</fullName>
    </submittedName>
</protein>
<feature type="domain" description="Protein kinase" evidence="4">
    <location>
        <begin position="57"/>
        <end position="194"/>
    </location>
</feature>
<dbReference type="InterPro" id="IPR036291">
    <property type="entry name" value="NAD(P)-bd_dom_sf"/>
</dbReference>
<evidence type="ECO:0000256" key="1">
    <source>
        <dbReference type="ARBA" id="ARBA00006484"/>
    </source>
</evidence>
<sequence length="194" mass="22108">MTSTGSSTKWTMCHQWWSAENIAVVTDANRGIEFETTHQLATHGITVILTSRDVVVSEESAKVLHGGLNVVFHHLYIVEDESIKSFYEWVKEKQINNAGGAKQYSVTELVFAAKWISTLALSLHEEQQFLKVIWNASRLRHPNIITLHGYCVEQGQHMLVYEYVRNLSLDHVLHSEAYTPLSWSICLRISIEIA</sequence>
<comment type="similarity">
    <text evidence="1">Belongs to the short-chain dehydrogenases/reductases (SDR) family.</text>
</comment>
<dbReference type="PANTHER" id="PTHR43490">
    <property type="entry name" value="(+)-NEOMENTHOL DEHYDROGENASE"/>
    <property type="match status" value="1"/>
</dbReference>
<evidence type="ECO:0000256" key="3">
    <source>
        <dbReference type="ARBA" id="ARBA00023002"/>
    </source>
</evidence>
<dbReference type="Proteomes" id="UP001151760">
    <property type="component" value="Unassembled WGS sequence"/>
</dbReference>
<evidence type="ECO:0000313" key="6">
    <source>
        <dbReference type="Proteomes" id="UP001151760"/>
    </source>
</evidence>
<dbReference type="Gene3D" id="3.40.50.720">
    <property type="entry name" value="NAD(P)-binding Rossmann-like Domain"/>
    <property type="match status" value="1"/>
</dbReference>
<comment type="caution">
    <text evidence="5">The sequence shown here is derived from an EMBL/GenBank/DDBJ whole genome shotgun (WGS) entry which is preliminary data.</text>
</comment>
<keyword evidence="6" id="KW-1185">Reference proteome</keyword>
<keyword evidence="2" id="KW-0521">NADP</keyword>
<dbReference type="PROSITE" id="PS50011">
    <property type="entry name" value="PROTEIN_KINASE_DOM"/>
    <property type="match status" value="1"/>
</dbReference>
<dbReference type="InterPro" id="IPR001245">
    <property type="entry name" value="Ser-Thr/Tyr_kinase_cat_dom"/>
</dbReference>
<dbReference type="InterPro" id="IPR011009">
    <property type="entry name" value="Kinase-like_dom_sf"/>
</dbReference>
<dbReference type="Gene3D" id="1.10.510.10">
    <property type="entry name" value="Transferase(Phosphotransferase) domain 1"/>
    <property type="match status" value="1"/>
</dbReference>
<dbReference type="SUPFAM" id="SSF56112">
    <property type="entry name" value="Protein kinase-like (PK-like)"/>
    <property type="match status" value="1"/>
</dbReference>
<proteinExistence type="inferred from homology"/>
<dbReference type="EMBL" id="BQNB010017875">
    <property type="protein sequence ID" value="GJT68181.1"/>
    <property type="molecule type" value="Genomic_DNA"/>
</dbReference>
<name>A0ABQ5FXS3_9ASTR</name>
<organism evidence="5 6">
    <name type="scientific">Tanacetum coccineum</name>
    <dbReference type="NCBI Taxonomy" id="301880"/>
    <lineage>
        <taxon>Eukaryota</taxon>
        <taxon>Viridiplantae</taxon>
        <taxon>Streptophyta</taxon>
        <taxon>Embryophyta</taxon>
        <taxon>Tracheophyta</taxon>
        <taxon>Spermatophyta</taxon>
        <taxon>Magnoliopsida</taxon>
        <taxon>eudicotyledons</taxon>
        <taxon>Gunneridae</taxon>
        <taxon>Pentapetalae</taxon>
        <taxon>asterids</taxon>
        <taxon>campanulids</taxon>
        <taxon>Asterales</taxon>
        <taxon>Asteraceae</taxon>
        <taxon>Asteroideae</taxon>
        <taxon>Anthemideae</taxon>
        <taxon>Anthemidinae</taxon>
        <taxon>Tanacetum</taxon>
    </lineage>
</organism>
<gene>
    <name evidence="5" type="ORF">Tco_1019661</name>
</gene>
<evidence type="ECO:0000259" key="4">
    <source>
        <dbReference type="PROSITE" id="PS50011"/>
    </source>
</evidence>
<dbReference type="InterPro" id="IPR000719">
    <property type="entry name" value="Prot_kinase_dom"/>
</dbReference>